<dbReference type="PRINTS" id="PR00320">
    <property type="entry name" value="GPROTEINBRPT"/>
</dbReference>
<dbReference type="Pfam" id="PF04542">
    <property type="entry name" value="Sigma70_r2"/>
    <property type="match status" value="1"/>
</dbReference>
<dbReference type="InterPro" id="IPR013324">
    <property type="entry name" value="RNA_pol_sigma_r3/r4-like"/>
</dbReference>
<dbReference type="SUPFAM" id="SSF50998">
    <property type="entry name" value="Quinoprotein alcohol dehydrogenase-like"/>
    <property type="match status" value="1"/>
</dbReference>
<dbReference type="PANTHER" id="PTHR44019:SF8">
    <property type="entry name" value="POC1 CENTRIOLAR PROTEIN HOMOLOG"/>
    <property type="match status" value="1"/>
</dbReference>
<evidence type="ECO:0000256" key="4">
    <source>
        <dbReference type="SAM" id="MobiDB-lite"/>
    </source>
</evidence>
<dbReference type="SUPFAM" id="SSF88946">
    <property type="entry name" value="Sigma2 domain of RNA polymerase sigma factors"/>
    <property type="match status" value="1"/>
</dbReference>
<accession>A0A6M5Z0C5</accession>
<dbReference type="CDD" id="cd06171">
    <property type="entry name" value="Sigma70_r4"/>
    <property type="match status" value="1"/>
</dbReference>
<keyword evidence="2" id="KW-0677">Repeat</keyword>
<feature type="region of interest" description="Disordered" evidence="4">
    <location>
        <begin position="298"/>
        <end position="333"/>
    </location>
</feature>
<dbReference type="InterPro" id="IPR020472">
    <property type="entry name" value="WD40_PAC1"/>
</dbReference>
<dbReference type="InterPro" id="IPR001680">
    <property type="entry name" value="WD40_rpt"/>
</dbReference>
<evidence type="ECO:0000259" key="5">
    <source>
        <dbReference type="Pfam" id="PF04542"/>
    </source>
</evidence>
<dbReference type="Gene3D" id="1.10.10.10">
    <property type="entry name" value="Winged helix-like DNA-binding domain superfamily/Winged helix DNA-binding domain"/>
    <property type="match status" value="1"/>
</dbReference>
<dbReference type="Gene3D" id="1.10.1740.10">
    <property type="match status" value="1"/>
</dbReference>
<dbReference type="GO" id="GO:0016987">
    <property type="term" value="F:sigma factor activity"/>
    <property type="evidence" value="ECO:0007669"/>
    <property type="project" value="InterPro"/>
</dbReference>
<dbReference type="Pfam" id="PF00400">
    <property type="entry name" value="WD40"/>
    <property type="match status" value="6"/>
</dbReference>
<feature type="repeat" description="WD" evidence="3">
    <location>
        <begin position="394"/>
        <end position="437"/>
    </location>
</feature>
<dbReference type="InterPro" id="IPR015943">
    <property type="entry name" value="WD40/YVTN_repeat-like_dom_sf"/>
</dbReference>
<evidence type="ECO:0000256" key="2">
    <source>
        <dbReference type="ARBA" id="ARBA00022737"/>
    </source>
</evidence>
<dbReference type="Proteomes" id="UP000503447">
    <property type="component" value="Chromosome"/>
</dbReference>
<feature type="repeat" description="WD" evidence="3">
    <location>
        <begin position="614"/>
        <end position="651"/>
    </location>
</feature>
<dbReference type="Pfam" id="PF08281">
    <property type="entry name" value="Sigma70_r4_2"/>
    <property type="match status" value="1"/>
</dbReference>
<name>A0A6M5Z0C5_9BACT</name>
<feature type="repeat" description="WD" evidence="3">
    <location>
        <begin position="572"/>
        <end position="613"/>
    </location>
</feature>
<feature type="domain" description="RNA polymerase sigma factor 70 region 4 type 2" evidence="6">
    <location>
        <begin position="140"/>
        <end position="191"/>
    </location>
</feature>
<feature type="domain" description="RNA polymerase sigma-70 region 2" evidence="5">
    <location>
        <begin position="47"/>
        <end position="111"/>
    </location>
</feature>
<dbReference type="GO" id="GO:0006352">
    <property type="term" value="P:DNA-templated transcription initiation"/>
    <property type="evidence" value="ECO:0007669"/>
    <property type="project" value="InterPro"/>
</dbReference>
<dbReference type="InterPro" id="IPR013325">
    <property type="entry name" value="RNA_pol_sigma_r2"/>
</dbReference>
<dbReference type="InterPro" id="IPR007627">
    <property type="entry name" value="RNA_pol_sigma70_r2"/>
</dbReference>
<sequence>MATAGVGDFLQRLTRGMAAELLGAESDRRLVERVLATRDESALLTIVLRHGAMVYHVCRRVLRHPQDAEDAFQATFLVLAQELHTVRKRNSLAGWLHGVALRVSRKARARAAARQRREAGAARPEAVSPDDLTWGEVRSALDDELSRLPDRLRLPLVLCYLEGRTQDEAADQLGWSKSTLRRRLEQARGALGSRLKGRGIAWSAALPAVMASDSLAATATPPTCVDSTVAAALAVVNGKPLALAASAEVTVLTEGVLITMSVTRIGVVAGALIVLTLATAAVGGHFFAAPAAQAEVQPEDGPALPVGSFPMPERASARAEEPKRAEKPEPLTLKGHTGEVWSVCFSPDGKRILTGGGALPRGGAGVAGGAGGDPPGPGEVKVWDAENGTEILALKGHTGMVHGVCFSPDGKRIATAGAFEDETVRVWDAEKGHELFTLKGQTQSTGSVCFRPDGKRIATISLEHVKVWDAGKGQELLTLKADVRPTGSVCFSPNGRRIASVYPWSRFGRSVPAEIKVWDAEKGQELLALKGHTGEVLSVCFSPDGKRLASAGLEDQTVRVWDAEKGEELLALKGHSGPVSSACFSPDGKRIITASWDQTVKVWDAVKGRELLTLKGHTGLVRSVCFSPDGKRLASASGDKTVNVWSLDKEE</sequence>
<dbReference type="GO" id="GO:0005829">
    <property type="term" value="C:cytosol"/>
    <property type="evidence" value="ECO:0007669"/>
    <property type="project" value="UniProtKB-ARBA"/>
</dbReference>
<evidence type="ECO:0000313" key="8">
    <source>
        <dbReference type="Proteomes" id="UP000503447"/>
    </source>
</evidence>
<proteinExistence type="predicted"/>
<evidence type="ECO:0000256" key="3">
    <source>
        <dbReference type="PROSITE-ProRule" id="PRU00221"/>
    </source>
</evidence>
<dbReference type="SMART" id="SM00320">
    <property type="entry name" value="WD40"/>
    <property type="match status" value="7"/>
</dbReference>
<gene>
    <name evidence="7" type="ORF">FTUN_6247</name>
</gene>
<keyword evidence="1 3" id="KW-0853">WD repeat</keyword>
<dbReference type="Gene3D" id="2.130.10.10">
    <property type="entry name" value="YVTN repeat-like/Quinoprotein amine dehydrogenase"/>
    <property type="match status" value="3"/>
</dbReference>
<feature type="compositionally biased region" description="Basic and acidic residues" evidence="4">
    <location>
        <begin position="315"/>
        <end position="329"/>
    </location>
</feature>
<dbReference type="EMBL" id="CP053452">
    <property type="protein sequence ID" value="QJW98652.1"/>
    <property type="molecule type" value="Genomic_DNA"/>
</dbReference>
<organism evidence="7 8">
    <name type="scientific">Frigoriglobus tundricola</name>
    <dbReference type="NCBI Taxonomy" id="2774151"/>
    <lineage>
        <taxon>Bacteria</taxon>
        <taxon>Pseudomonadati</taxon>
        <taxon>Planctomycetota</taxon>
        <taxon>Planctomycetia</taxon>
        <taxon>Gemmatales</taxon>
        <taxon>Gemmataceae</taxon>
        <taxon>Frigoriglobus</taxon>
    </lineage>
</organism>
<dbReference type="InterPro" id="IPR019775">
    <property type="entry name" value="WD40_repeat_CS"/>
</dbReference>
<dbReference type="InterPro" id="IPR014284">
    <property type="entry name" value="RNA_pol_sigma-70_dom"/>
</dbReference>
<keyword evidence="8" id="KW-1185">Reference proteome</keyword>
<dbReference type="AlphaFoldDB" id="A0A6M5Z0C5"/>
<dbReference type="InterPro" id="IPR050505">
    <property type="entry name" value="WDR55/POC1"/>
</dbReference>
<dbReference type="SUPFAM" id="SSF88659">
    <property type="entry name" value="Sigma3 and sigma4 domains of RNA polymerase sigma factors"/>
    <property type="match status" value="1"/>
</dbReference>
<dbReference type="PROSITE" id="PS50294">
    <property type="entry name" value="WD_REPEATS_REGION"/>
    <property type="match status" value="4"/>
</dbReference>
<protein>
    <submittedName>
        <fullName evidence="7">Uncharacterized protein</fullName>
    </submittedName>
</protein>
<feature type="repeat" description="WD" evidence="3">
    <location>
        <begin position="529"/>
        <end position="571"/>
    </location>
</feature>
<dbReference type="NCBIfam" id="TIGR02937">
    <property type="entry name" value="sigma70-ECF"/>
    <property type="match status" value="1"/>
</dbReference>
<dbReference type="InterPro" id="IPR036388">
    <property type="entry name" value="WH-like_DNA-bd_sf"/>
</dbReference>
<dbReference type="CDD" id="cd00200">
    <property type="entry name" value="WD40"/>
    <property type="match status" value="1"/>
</dbReference>
<dbReference type="KEGG" id="ftj:FTUN_6247"/>
<dbReference type="PROSITE" id="PS00678">
    <property type="entry name" value="WD_REPEATS_1"/>
    <property type="match status" value="2"/>
</dbReference>
<evidence type="ECO:0000259" key="6">
    <source>
        <dbReference type="Pfam" id="PF08281"/>
    </source>
</evidence>
<evidence type="ECO:0000313" key="7">
    <source>
        <dbReference type="EMBL" id="QJW98652.1"/>
    </source>
</evidence>
<reference evidence="8" key="1">
    <citation type="submission" date="2020-05" db="EMBL/GenBank/DDBJ databases">
        <title>Frigoriglobus tundricola gen. nov., sp. nov., a psychrotolerant cellulolytic planctomycete of the family Gemmataceae with two divergent copies of 16S rRNA gene.</title>
        <authorList>
            <person name="Kulichevskaya I.S."/>
            <person name="Ivanova A.A."/>
            <person name="Naumoff D.G."/>
            <person name="Beletsky A.V."/>
            <person name="Rijpstra W.I.C."/>
            <person name="Sinninghe Damste J.S."/>
            <person name="Mardanov A.V."/>
            <person name="Ravin N.V."/>
            <person name="Dedysh S.N."/>
        </authorList>
    </citation>
    <scope>NUCLEOTIDE SEQUENCE [LARGE SCALE GENOMIC DNA]</scope>
    <source>
        <strain evidence="8">PL17</strain>
    </source>
</reference>
<evidence type="ECO:0000256" key="1">
    <source>
        <dbReference type="ARBA" id="ARBA00022574"/>
    </source>
</evidence>
<dbReference type="InterPro" id="IPR011047">
    <property type="entry name" value="Quinoprotein_ADH-like_sf"/>
</dbReference>
<dbReference type="InterPro" id="IPR013249">
    <property type="entry name" value="RNA_pol_sigma70_r4_t2"/>
</dbReference>
<dbReference type="GO" id="GO:0003677">
    <property type="term" value="F:DNA binding"/>
    <property type="evidence" value="ECO:0007669"/>
    <property type="project" value="InterPro"/>
</dbReference>
<dbReference type="PROSITE" id="PS50082">
    <property type="entry name" value="WD_REPEATS_2"/>
    <property type="match status" value="4"/>
</dbReference>
<dbReference type="PANTHER" id="PTHR44019">
    <property type="entry name" value="WD REPEAT-CONTAINING PROTEIN 55"/>
    <property type="match status" value="1"/>
</dbReference>